<comment type="caution">
    <text evidence="8">The sequence shown here is derived from an EMBL/GenBank/DDBJ whole genome shotgun (WGS) entry which is preliminary data.</text>
</comment>
<evidence type="ECO:0000256" key="2">
    <source>
        <dbReference type="ARBA" id="ARBA00022729"/>
    </source>
</evidence>
<evidence type="ECO:0000256" key="1">
    <source>
        <dbReference type="ARBA" id="ARBA00022536"/>
    </source>
</evidence>
<evidence type="ECO:0000259" key="7">
    <source>
        <dbReference type="PROSITE" id="PS50026"/>
    </source>
</evidence>
<dbReference type="FunFam" id="2.10.25.10:FF:000005">
    <property type="entry name" value="Fibrillin 2"/>
    <property type="match status" value="1"/>
</dbReference>
<gene>
    <name evidence="8" type="primary">Ltbp2_1</name>
    <name evidence="8" type="ORF">EYF80_028799</name>
</gene>
<evidence type="ECO:0000256" key="3">
    <source>
        <dbReference type="ARBA" id="ARBA00022737"/>
    </source>
</evidence>
<accession>A0A4Z2H5V1</accession>
<dbReference type="InterPro" id="IPR000742">
    <property type="entry name" value="EGF"/>
</dbReference>
<name>A0A4Z2H5V1_9TELE</name>
<dbReference type="InterPro" id="IPR001881">
    <property type="entry name" value="EGF-like_Ca-bd_dom"/>
</dbReference>
<protein>
    <submittedName>
        <fullName evidence="8">Latent-transforming growth factor beta-binding protein 2</fullName>
    </submittedName>
</protein>
<comment type="caution">
    <text evidence="6">Lacks conserved residue(s) required for the propagation of feature annotation.</text>
</comment>
<dbReference type="OrthoDB" id="8940420at2759"/>
<keyword evidence="4" id="KW-1015">Disulfide bond</keyword>
<dbReference type="PROSITE" id="PS50026">
    <property type="entry name" value="EGF_3"/>
    <property type="match status" value="1"/>
</dbReference>
<keyword evidence="5" id="KW-0325">Glycoprotein</keyword>
<dbReference type="SUPFAM" id="SSF57196">
    <property type="entry name" value="EGF/Laminin"/>
    <property type="match status" value="2"/>
</dbReference>
<keyword evidence="2" id="KW-0732">Signal</keyword>
<dbReference type="PROSITE" id="PS01187">
    <property type="entry name" value="EGF_CA"/>
    <property type="match status" value="1"/>
</dbReference>
<dbReference type="GO" id="GO:0005509">
    <property type="term" value="F:calcium ion binding"/>
    <property type="evidence" value="ECO:0007669"/>
    <property type="project" value="InterPro"/>
</dbReference>
<keyword evidence="1 6" id="KW-0245">EGF-like domain</keyword>
<dbReference type="PROSITE" id="PS00010">
    <property type="entry name" value="ASX_HYDROXYL"/>
    <property type="match status" value="1"/>
</dbReference>
<dbReference type="SMART" id="SM00179">
    <property type="entry name" value="EGF_CA"/>
    <property type="match status" value="2"/>
</dbReference>
<keyword evidence="9" id="KW-1185">Reference proteome</keyword>
<dbReference type="Pfam" id="PF07645">
    <property type="entry name" value="EGF_CA"/>
    <property type="match status" value="2"/>
</dbReference>
<sequence>MKRTDEEELVVGIFHHPDLHHPSGGGREEEWAESQQGSGVVDVDECANGTVCGNYGFCENTDGSFRCQCDQGYTNPPGDASRCADVDECEMSPALCGEALCENFDGSFLCICPNDNEEFDPITSHCRSLAGGLRGEMPGPTPLDKRAGSAVAGEGMRYLLEARLAL</sequence>
<keyword evidence="3" id="KW-0677">Repeat</keyword>
<evidence type="ECO:0000256" key="5">
    <source>
        <dbReference type="ARBA" id="ARBA00023180"/>
    </source>
</evidence>
<dbReference type="InterPro" id="IPR049883">
    <property type="entry name" value="NOTCH1_EGF-like"/>
</dbReference>
<evidence type="ECO:0000256" key="4">
    <source>
        <dbReference type="ARBA" id="ARBA00023157"/>
    </source>
</evidence>
<evidence type="ECO:0000313" key="8">
    <source>
        <dbReference type="EMBL" id="TNN61021.1"/>
    </source>
</evidence>
<dbReference type="PANTHER" id="PTHR24034:SF46">
    <property type="entry name" value="LATENT-TRANSFORMING GROWTH FACTOR BETA-BINDING PROTEIN 3"/>
    <property type="match status" value="1"/>
</dbReference>
<evidence type="ECO:0000256" key="6">
    <source>
        <dbReference type="PROSITE-ProRule" id="PRU00076"/>
    </source>
</evidence>
<reference evidence="8 9" key="1">
    <citation type="submission" date="2019-03" db="EMBL/GenBank/DDBJ databases">
        <title>First draft genome of Liparis tanakae, snailfish: a comprehensive survey of snailfish specific genes.</title>
        <authorList>
            <person name="Kim W."/>
            <person name="Song I."/>
            <person name="Jeong J.-H."/>
            <person name="Kim D."/>
            <person name="Kim S."/>
            <person name="Ryu S."/>
            <person name="Song J.Y."/>
            <person name="Lee S.K."/>
        </authorList>
    </citation>
    <scope>NUCLEOTIDE SEQUENCE [LARGE SCALE GENOMIC DNA]</scope>
    <source>
        <tissue evidence="8">Muscle</tissue>
    </source>
</reference>
<dbReference type="Gene3D" id="2.10.25.10">
    <property type="entry name" value="Laminin"/>
    <property type="match status" value="2"/>
</dbReference>
<dbReference type="PANTHER" id="PTHR24034">
    <property type="entry name" value="EGF-LIKE DOMAIN-CONTAINING PROTEIN"/>
    <property type="match status" value="1"/>
</dbReference>
<feature type="domain" description="EGF-like" evidence="7">
    <location>
        <begin position="42"/>
        <end position="84"/>
    </location>
</feature>
<evidence type="ECO:0000313" key="9">
    <source>
        <dbReference type="Proteomes" id="UP000314294"/>
    </source>
</evidence>
<organism evidence="8 9">
    <name type="scientific">Liparis tanakae</name>
    <name type="common">Tanaka's snailfish</name>
    <dbReference type="NCBI Taxonomy" id="230148"/>
    <lineage>
        <taxon>Eukaryota</taxon>
        <taxon>Metazoa</taxon>
        <taxon>Chordata</taxon>
        <taxon>Craniata</taxon>
        <taxon>Vertebrata</taxon>
        <taxon>Euteleostomi</taxon>
        <taxon>Actinopterygii</taxon>
        <taxon>Neopterygii</taxon>
        <taxon>Teleostei</taxon>
        <taxon>Neoteleostei</taxon>
        <taxon>Acanthomorphata</taxon>
        <taxon>Eupercaria</taxon>
        <taxon>Perciformes</taxon>
        <taxon>Cottioidei</taxon>
        <taxon>Cottales</taxon>
        <taxon>Liparidae</taxon>
        <taxon>Liparis</taxon>
    </lineage>
</organism>
<dbReference type="AlphaFoldDB" id="A0A4Z2H5V1"/>
<dbReference type="CDD" id="cd00054">
    <property type="entry name" value="EGF_CA"/>
    <property type="match status" value="1"/>
</dbReference>
<dbReference type="SMART" id="SM00181">
    <property type="entry name" value="EGF"/>
    <property type="match status" value="2"/>
</dbReference>
<dbReference type="Proteomes" id="UP000314294">
    <property type="component" value="Unassembled WGS sequence"/>
</dbReference>
<dbReference type="InterPro" id="IPR050751">
    <property type="entry name" value="ECM_structural_protein"/>
</dbReference>
<dbReference type="InterPro" id="IPR018097">
    <property type="entry name" value="EGF_Ca-bd_CS"/>
</dbReference>
<proteinExistence type="predicted"/>
<dbReference type="InterPro" id="IPR000152">
    <property type="entry name" value="EGF-type_Asp/Asn_hydroxyl_site"/>
</dbReference>
<dbReference type="EMBL" id="SRLO01000323">
    <property type="protein sequence ID" value="TNN61021.1"/>
    <property type="molecule type" value="Genomic_DNA"/>
</dbReference>